<dbReference type="EMBL" id="VIEB01000399">
    <property type="protein sequence ID" value="TQD92150.1"/>
    <property type="molecule type" value="Genomic_DNA"/>
</dbReference>
<organism evidence="2 3">
    <name type="scientific">Malus baccata</name>
    <name type="common">Siberian crab apple</name>
    <name type="synonym">Pyrus baccata</name>
    <dbReference type="NCBI Taxonomy" id="106549"/>
    <lineage>
        <taxon>Eukaryota</taxon>
        <taxon>Viridiplantae</taxon>
        <taxon>Streptophyta</taxon>
        <taxon>Embryophyta</taxon>
        <taxon>Tracheophyta</taxon>
        <taxon>Spermatophyta</taxon>
        <taxon>Magnoliopsida</taxon>
        <taxon>eudicotyledons</taxon>
        <taxon>Gunneridae</taxon>
        <taxon>Pentapetalae</taxon>
        <taxon>rosids</taxon>
        <taxon>fabids</taxon>
        <taxon>Rosales</taxon>
        <taxon>Rosaceae</taxon>
        <taxon>Amygdaloideae</taxon>
        <taxon>Maleae</taxon>
        <taxon>Malus</taxon>
    </lineage>
</organism>
<dbReference type="AlphaFoldDB" id="A0A540M066"/>
<keyword evidence="3" id="KW-1185">Reference proteome</keyword>
<dbReference type="AntiFam" id="ANF00149">
    <property type="entry name" value="Shadow ORF (opposite cshA)"/>
</dbReference>
<protein>
    <submittedName>
        <fullName evidence="2">Uncharacterized protein</fullName>
    </submittedName>
</protein>
<evidence type="ECO:0000256" key="1">
    <source>
        <dbReference type="SAM" id="MobiDB-lite"/>
    </source>
</evidence>
<comment type="caution">
    <text evidence="2">The sequence shown here is derived from an EMBL/GenBank/DDBJ whole genome shotgun (WGS) entry which is preliminary data.</text>
</comment>
<accession>A0A540M066</accession>
<name>A0A540M066_MALBA</name>
<evidence type="ECO:0000313" key="2">
    <source>
        <dbReference type="EMBL" id="TQD92150.1"/>
    </source>
</evidence>
<dbReference type="Proteomes" id="UP000315295">
    <property type="component" value="Unassembled WGS sequence"/>
</dbReference>
<reference evidence="2 3" key="1">
    <citation type="journal article" date="2019" name="G3 (Bethesda)">
        <title>Sequencing of a Wild Apple (Malus baccata) Genome Unravels the Differences Between Cultivated and Wild Apple Species Regarding Disease Resistance and Cold Tolerance.</title>
        <authorList>
            <person name="Chen X."/>
        </authorList>
    </citation>
    <scope>NUCLEOTIDE SEQUENCE [LARGE SCALE GENOMIC DNA]</scope>
    <source>
        <strain evidence="3">cv. Shandingzi</strain>
        <tissue evidence="2">Leaves</tissue>
    </source>
</reference>
<sequence>MAVDASAESCLQTELADGLADSEENHGGLAGTGLSLGNDIAALNDEPDSSLLDDGGGRVEARTK</sequence>
<gene>
    <name evidence="2" type="ORF">C1H46_022236</name>
</gene>
<feature type="compositionally biased region" description="Basic and acidic residues" evidence="1">
    <location>
        <begin position="55"/>
        <end position="64"/>
    </location>
</feature>
<feature type="region of interest" description="Disordered" evidence="1">
    <location>
        <begin position="17"/>
        <end position="64"/>
    </location>
</feature>
<proteinExistence type="predicted"/>
<evidence type="ECO:0000313" key="3">
    <source>
        <dbReference type="Proteomes" id="UP000315295"/>
    </source>
</evidence>